<proteinExistence type="predicted"/>
<feature type="transmembrane region" description="Helical" evidence="1">
    <location>
        <begin position="73"/>
        <end position="95"/>
    </location>
</feature>
<protein>
    <submittedName>
        <fullName evidence="2">Uncharacterized protein</fullName>
    </submittedName>
</protein>
<dbReference type="Proteomes" id="UP000016662">
    <property type="component" value="Unassembled WGS sequence"/>
</dbReference>
<name>U2M3Q4_9FIRM</name>
<reference evidence="2 3" key="1">
    <citation type="submission" date="2013-07" db="EMBL/GenBank/DDBJ databases">
        <authorList>
            <person name="Weinstock G."/>
            <person name="Sodergren E."/>
            <person name="Wylie T."/>
            <person name="Fulton L."/>
            <person name="Fulton R."/>
            <person name="Fronick C."/>
            <person name="O'Laughlin M."/>
            <person name="Godfrey J."/>
            <person name="Miner T."/>
            <person name="Herter B."/>
            <person name="Appelbaum E."/>
            <person name="Cordes M."/>
            <person name="Lek S."/>
            <person name="Wollam A."/>
            <person name="Pepin K.H."/>
            <person name="Palsikar V.B."/>
            <person name="Mitreva M."/>
            <person name="Wilson R.K."/>
        </authorList>
    </citation>
    <scope>NUCLEOTIDE SEQUENCE [LARGE SCALE GENOMIC DNA]</scope>
    <source>
        <strain evidence="2 3">ATCC 27760</strain>
    </source>
</reference>
<feature type="transmembrane region" description="Helical" evidence="1">
    <location>
        <begin position="43"/>
        <end position="67"/>
    </location>
</feature>
<keyword evidence="1" id="KW-0812">Transmembrane</keyword>
<accession>U2M3Q4</accession>
<feature type="non-terminal residue" evidence="2">
    <location>
        <position position="181"/>
    </location>
</feature>
<keyword evidence="3" id="KW-1185">Reference proteome</keyword>
<keyword evidence="1" id="KW-0472">Membrane</keyword>
<gene>
    <name evidence="2" type="ORF">RUMCAL_01250</name>
</gene>
<sequence>MISLFSHAISALLSKLFDKWTNKYIDRENEENSYRKCVRVSKAFSIAGGIWFICFAAFGVLSIVIWADGMTDWDSFTCGVLFLLISLSGIFCMLFRRNYRIFYTDTFVEKHGIFGKKQVYRWAELISVQQKGAVYTLTFPSGKLRIVSGKEYVGSDKLVDFLEKEIFFEKICVVNRCDPLD</sequence>
<evidence type="ECO:0000256" key="1">
    <source>
        <dbReference type="SAM" id="Phobius"/>
    </source>
</evidence>
<organism evidence="2 3">
    <name type="scientific">Ruminococcus callidus ATCC 27760</name>
    <dbReference type="NCBI Taxonomy" id="411473"/>
    <lineage>
        <taxon>Bacteria</taxon>
        <taxon>Bacillati</taxon>
        <taxon>Bacillota</taxon>
        <taxon>Clostridia</taxon>
        <taxon>Eubacteriales</taxon>
        <taxon>Oscillospiraceae</taxon>
        <taxon>Ruminococcus</taxon>
    </lineage>
</organism>
<comment type="caution">
    <text evidence="2">The sequence shown here is derived from an EMBL/GenBank/DDBJ whole genome shotgun (WGS) entry which is preliminary data.</text>
</comment>
<dbReference type="AlphaFoldDB" id="U2M3Q4"/>
<dbReference type="STRING" id="411473.RUMCAL_01250"/>
<keyword evidence="1" id="KW-1133">Transmembrane helix</keyword>
<dbReference type="EMBL" id="AWVF01000158">
    <property type="protein sequence ID" value="ERJ96384.1"/>
    <property type="molecule type" value="Genomic_DNA"/>
</dbReference>
<dbReference type="HOGENOM" id="CLU_1492196_0_0_9"/>
<evidence type="ECO:0000313" key="2">
    <source>
        <dbReference type="EMBL" id="ERJ96384.1"/>
    </source>
</evidence>
<evidence type="ECO:0000313" key="3">
    <source>
        <dbReference type="Proteomes" id="UP000016662"/>
    </source>
</evidence>